<evidence type="ECO:0000256" key="1">
    <source>
        <dbReference type="ARBA" id="ARBA00010088"/>
    </source>
</evidence>
<comment type="caution">
    <text evidence="6">The sequence shown here is derived from an EMBL/GenBank/DDBJ whole genome shotgun (WGS) entry which is preliminary data.</text>
</comment>
<evidence type="ECO:0000259" key="5">
    <source>
        <dbReference type="Pfam" id="PF06441"/>
    </source>
</evidence>
<reference evidence="6 7" key="1">
    <citation type="submission" date="2023-01" db="EMBL/GenBank/DDBJ databases">
        <title>Analysis of 21 Apiospora genomes using comparative genomics revels a genus with tremendous synthesis potential of carbohydrate active enzymes and secondary metabolites.</title>
        <authorList>
            <person name="Sorensen T."/>
        </authorList>
    </citation>
    <scope>NUCLEOTIDE SEQUENCE [LARGE SCALE GENOMIC DNA]</scope>
    <source>
        <strain evidence="6 7">CBS 83171</strain>
    </source>
</reference>
<dbReference type="Proteomes" id="UP001446871">
    <property type="component" value="Unassembled WGS sequence"/>
</dbReference>
<dbReference type="PANTHER" id="PTHR21661">
    <property type="entry name" value="EPOXIDE HYDROLASE 1-RELATED"/>
    <property type="match status" value="1"/>
</dbReference>
<evidence type="ECO:0000256" key="3">
    <source>
        <dbReference type="ARBA" id="ARBA00022801"/>
    </source>
</evidence>
<dbReference type="PIRSF" id="PIRSF001112">
    <property type="entry name" value="Epoxide_hydrolase"/>
    <property type="match status" value="1"/>
</dbReference>
<dbReference type="Pfam" id="PF06441">
    <property type="entry name" value="EHN"/>
    <property type="match status" value="1"/>
</dbReference>
<feature type="chain" id="PRO_5047403671" description="Epoxide hydrolase N-terminal domain-containing protein" evidence="4">
    <location>
        <begin position="25"/>
        <end position="438"/>
    </location>
</feature>
<keyword evidence="2" id="KW-0058">Aromatic hydrocarbons catabolism</keyword>
<evidence type="ECO:0000313" key="7">
    <source>
        <dbReference type="Proteomes" id="UP001446871"/>
    </source>
</evidence>
<gene>
    <name evidence="6" type="ORF">PG996_009191</name>
</gene>
<feature type="signal peptide" evidence="4">
    <location>
        <begin position="1"/>
        <end position="24"/>
    </location>
</feature>
<evidence type="ECO:0000313" key="6">
    <source>
        <dbReference type="EMBL" id="KAK8059261.1"/>
    </source>
</evidence>
<keyword evidence="4" id="KW-0732">Signal</keyword>
<dbReference type="SUPFAM" id="SSF53474">
    <property type="entry name" value="alpha/beta-Hydrolases"/>
    <property type="match status" value="1"/>
</dbReference>
<evidence type="ECO:0000256" key="2">
    <source>
        <dbReference type="ARBA" id="ARBA00022797"/>
    </source>
</evidence>
<keyword evidence="7" id="KW-1185">Reference proteome</keyword>
<organism evidence="6 7">
    <name type="scientific">Apiospora saccharicola</name>
    <dbReference type="NCBI Taxonomy" id="335842"/>
    <lineage>
        <taxon>Eukaryota</taxon>
        <taxon>Fungi</taxon>
        <taxon>Dikarya</taxon>
        <taxon>Ascomycota</taxon>
        <taxon>Pezizomycotina</taxon>
        <taxon>Sordariomycetes</taxon>
        <taxon>Xylariomycetidae</taxon>
        <taxon>Amphisphaeriales</taxon>
        <taxon>Apiosporaceae</taxon>
        <taxon>Apiospora</taxon>
    </lineage>
</organism>
<protein>
    <recommendedName>
        <fullName evidence="5">Epoxide hydrolase N-terminal domain-containing protein</fullName>
    </recommendedName>
</protein>
<feature type="domain" description="Epoxide hydrolase N-terminal" evidence="5">
    <location>
        <begin position="56"/>
        <end position="172"/>
    </location>
</feature>
<keyword evidence="3" id="KW-0378">Hydrolase</keyword>
<dbReference type="InterPro" id="IPR010497">
    <property type="entry name" value="Epoxide_hydro_N"/>
</dbReference>
<dbReference type="InterPro" id="IPR016292">
    <property type="entry name" value="Epoxide_hydrolase"/>
</dbReference>
<dbReference type="PANTHER" id="PTHR21661:SF35">
    <property type="entry name" value="EPOXIDE HYDROLASE"/>
    <property type="match status" value="1"/>
</dbReference>
<evidence type="ECO:0000256" key="4">
    <source>
        <dbReference type="SAM" id="SignalP"/>
    </source>
</evidence>
<dbReference type="InterPro" id="IPR029058">
    <property type="entry name" value="AB_hydrolase_fold"/>
</dbReference>
<sequence>MLPTLIPQSSMLFHILFLVAVAAALLEKAPNAGPDGPVLTSNDLGLSFKAAFSSAITPFNVSVDEAFLNMTVLKASLTRFVDDTPGQPEFTDGPPKRVVQNIASFWTSEYSWRRVETDMNSRFRQFTTVVSVPHTSFNDTPIPLHFVHHRSPRADAIPLLFLHGWPGSFLEVEPPHRLAHQPSQRQPARLPPGMGAKVMGAAFDALMREKLGYHRYVIQGGDFGALIARVMAIAHPDGVAALHSYFWVMNPAQADLERYITGAATAEERGFIEANQRFDHALWPTFGTLSALRPRKLAAALADSPVGLAVWIYDLLRPVTWGDADRVWTPERVVTWAMMQWIPGVYATLALAEYFAQEGLLSTAGFDVFPYVTQPVAISEFPLDIWYGLPLDWAQRRGNVQMRLVHDRGGHFPTLDAPDLVLADLWAFLGSGSIRGLR</sequence>
<dbReference type="EMBL" id="JAQQWM010000006">
    <property type="protein sequence ID" value="KAK8059261.1"/>
    <property type="molecule type" value="Genomic_DNA"/>
</dbReference>
<comment type="similarity">
    <text evidence="1">Belongs to the peptidase S33 family.</text>
</comment>
<accession>A0ABR1UK29</accession>
<proteinExistence type="inferred from homology"/>
<name>A0ABR1UK29_9PEZI</name>
<dbReference type="Gene3D" id="3.40.50.1820">
    <property type="entry name" value="alpha/beta hydrolase"/>
    <property type="match status" value="1"/>
</dbReference>